<comment type="caution">
    <text evidence="1">The sequence shown here is derived from an EMBL/GenBank/DDBJ whole genome shotgun (WGS) entry which is preliminary data.</text>
</comment>
<dbReference type="EMBL" id="JAMKPW020000008">
    <property type="protein sequence ID" value="KAK8215317.1"/>
    <property type="molecule type" value="Genomic_DNA"/>
</dbReference>
<sequence>MGGKRLPQAIAHRGYKAKFPENTMAAFRSAVEIGAHAIETDVHLTKDDVVVLSHDATLKRCFGKPDRIIDHEWSYLSSLRTIAKPHEAMPRLKDLLEYLAQPGLEEIWLLLDIKLGNDSDDIMRLIASTIASVSPSPSRPWHERIVLGAWASKYVPLAQHYSPNFPITHIGFSTSYARQFFKVPNVSFNMMLPILVAPGGRKFIHEVKAHHRPLLAWTVNQTEKMEWCIRRELDGVITDDPKLFLEVCKKYDDQSPEPWMSVAWMFDVLRIYLFALFFAPLYMKKFDPLGNYHPSNRRV</sequence>
<name>A0ACC3SIY8_9PEZI</name>
<proteinExistence type="predicted"/>
<gene>
    <name evidence="1" type="ORF">M8818_001938</name>
</gene>
<keyword evidence="2" id="KW-1185">Reference proteome</keyword>
<evidence type="ECO:0000313" key="1">
    <source>
        <dbReference type="EMBL" id="KAK8215317.1"/>
    </source>
</evidence>
<reference evidence="1" key="1">
    <citation type="submission" date="2024-02" db="EMBL/GenBank/DDBJ databases">
        <title>Metagenome Assembled Genome of Zalaria obscura JY119.</title>
        <authorList>
            <person name="Vighnesh L."/>
            <person name="Jagadeeshwari U."/>
            <person name="Venkata Ramana C."/>
            <person name="Sasikala C."/>
        </authorList>
    </citation>
    <scope>NUCLEOTIDE SEQUENCE</scope>
    <source>
        <strain evidence="1">JY119</strain>
    </source>
</reference>
<organism evidence="1 2">
    <name type="scientific">Zalaria obscura</name>
    <dbReference type="NCBI Taxonomy" id="2024903"/>
    <lineage>
        <taxon>Eukaryota</taxon>
        <taxon>Fungi</taxon>
        <taxon>Dikarya</taxon>
        <taxon>Ascomycota</taxon>
        <taxon>Pezizomycotina</taxon>
        <taxon>Dothideomycetes</taxon>
        <taxon>Dothideomycetidae</taxon>
        <taxon>Dothideales</taxon>
        <taxon>Zalariaceae</taxon>
        <taxon>Zalaria</taxon>
    </lineage>
</organism>
<protein>
    <submittedName>
        <fullName evidence="1">Uncharacterized protein</fullName>
    </submittedName>
</protein>
<accession>A0ACC3SIY8</accession>
<evidence type="ECO:0000313" key="2">
    <source>
        <dbReference type="Proteomes" id="UP001320706"/>
    </source>
</evidence>
<dbReference type="Proteomes" id="UP001320706">
    <property type="component" value="Unassembled WGS sequence"/>
</dbReference>